<evidence type="ECO:0000256" key="1">
    <source>
        <dbReference type="SAM" id="SignalP"/>
    </source>
</evidence>
<proteinExistence type="predicted"/>
<dbReference type="Proteomes" id="UP000714275">
    <property type="component" value="Unassembled WGS sequence"/>
</dbReference>
<dbReference type="EMBL" id="JABBWD010000029">
    <property type="protein sequence ID" value="KAG1776100.1"/>
    <property type="molecule type" value="Genomic_DNA"/>
</dbReference>
<evidence type="ECO:0008006" key="4">
    <source>
        <dbReference type="Google" id="ProtNLM"/>
    </source>
</evidence>
<comment type="caution">
    <text evidence="2">The sequence shown here is derived from an EMBL/GenBank/DDBJ whole genome shotgun (WGS) entry which is preliminary data.</text>
</comment>
<reference evidence="2" key="1">
    <citation type="journal article" date="2020" name="New Phytol.">
        <title>Comparative genomics reveals dynamic genome evolution in host specialist ectomycorrhizal fungi.</title>
        <authorList>
            <person name="Lofgren L.A."/>
            <person name="Nguyen N.H."/>
            <person name="Vilgalys R."/>
            <person name="Ruytinx J."/>
            <person name="Liao H.L."/>
            <person name="Branco S."/>
            <person name="Kuo A."/>
            <person name="LaButti K."/>
            <person name="Lipzen A."/>
            <person name="Andreopoulos W."/>
            <person name="Pangilinan J."/>
            <person name="Riley R."/>
            <person name="Hundley H."/>
            <person name="Na H."/>
            <person name="Barry K."/>
            <person name="Grigoriev I.V."/>
            <person name="Stajich J.E."/>
            <person name="Kennedy P.G."/>
        </authorList>
    </citation>
    <scope>NUCLEOTIDE SEQUENCE</scope>
    <source>
        <strain evidence="2">DOB743</strain>
    </source>
</reference>
<feature type="signal peptide" evidence="1">
    <location>
        <begin position="1"/>
        <end position="22"/>
    </location>
</feature>
<feature type="chain" id="PRO_5040353977" description="Hydrophobin" evidence="1">
    <location>
        <begin position="23"/>
        <end position="100"/>
    </location>
</feature>
<dbReference type="AlphaFoldDB" id="A0A9P7D0W7"/>
<gene>
    <name evidence="2" type="ORF">EV702DRAFT_1269134</name>
</gene>
<organism evidence="2 3">
    <name type="scientific">Suillus placidus</name>
    <dbReference type="NCBI Taxonomy" id="48579"/>
    <lineage>
        <taxon>Eukaryota</taxon>
        <taxon>Fungi</taxon>
        <taxon>Dikarya</taxon>
        <taxon>Basidiomycota</taxon>
        <taxon>Agaricomycotina</taxon>
        <taxon>Agaricomycetes</taxon>
        <taxon>Agaricomycetidae</taxon>
        <taxon>Boletales</taxon>
        <taxon>Suillineae</taxon>
        <taxon>Suillaceae</taxon>
        <taxon>Suillus</taxon>
    </lineage>
</organism>
<keyword evidence="1" id="KW-0732">Signal</keyword>
<dbReference type="OrthoDB" id="2646245at2759"/>
<evidence type="ECO:0000313" key="2">
    <source>
        <dbReference type="EMBL" id="KAG1776100.1"/>
    </source>
</evidence>
<accession>A0A9P7D0W7</accession>
<sequence>MFIRASVVFAILLLVSQATVKATTNLTGNCGQGTARCCETDSSDPGNVNDEQCKSYSEPCASGYVAACCYTIYAVHRRSDLATGLLLLQPDWVRLTAGSL</sequence>
<evidence type="ECO:0000313" key="3">
    <source>
        <dbReference type="Proteomes" id="UP000714275"/>
    </source>
</evidence>
<keyword evidence="3" id="KW-1185">Reference proteome</keyword>
<name>A0A9P7D0W7_9AGAM</name>
<protein>
    <recommendedName>
        <fullName evidence="4">Hydrophobin</fullName>
    </recommendedName>
</protein>